<dbReference type="EMBL" id="JAHCVI010000001">
    <property type="protein sequence ID" value="KAG7292752.1"/>
    <property type="molecule type" value="Genomic_DNA"/>
</dbReference>
<gene>
    <name evidence="2" type="ORF">NEMBOFW57_002792</name>
</gene>
<proteinExistence type="predicted"/>
<feature type="compositionally biased region" description="Acidic residues" evidence="1">
    <location>
        <begin position="65"/>
        <end position="75"/>
    </location>
</feature>
<feature type="compositionally biased region" description="Acidic residues" evidence="1">
    <location>
        <begin position="104"/>
        <end position="115"/>
    </location>
</feature>
<dbReference type="Proteomes" id="UP001197093">
    <property type="component" value="Unassembled WGS sequence"/>
</dbReference>
<feature type="region of interest" description="Disordered" evidence="1">
    <location>
        <begin position="60"/>
        <end position="137"/>
    </location>
</feature>
<feature type="region of interest" description="Disordered" evidence="1">
    <location>
        <begin position="1"/>
        <end position="22"/>
    </location>
</feature>
<accession>A0AAD4F406</accession>
<dbReference type="AlphaFoldDB" id="A0AAD4F406"/>
<reference evidence="2" key="1">
    <citation type="submission" date="2023-02" db="EMBL/GenBank/DDBJ databases">
        <authorList>
            <person name="Palmer J.M."/>
        </authorList>
    </citation>
    <scope>NUCLEOTIDE SEQUENCE</scope>
    <source>
        <strain evidence="2">FW57</strain>
    </source>
</reference>
<evidence type="ECO:0000313" key="2">
    <source>
        <dbReference type="EMBL" id="KAG7292752.1"/>
    </source>
</evidence>
<comment type="caution">
    <text evidence="2">The sequence shown here is derived from an EMBL/GenBank/DDBJ whole genome shotgun (WGS) entry which is preliminary data.</text>
</comment>
<evidence type="ECO:0000256" key="1">
    <source>
        <dbReference type="SAM" id="MobiDB-lite"/>
    </source>
</evidence>
<evidence type="ECO:0000313" key="3">
    <source>
        <dbReference type="Proteomes" id="UP001197093"/>
    </source>
</evidence>
<name>A0AAD4F406_9PEZI</name>
<sequence>MTLPSESEFPDQEPPSEQKEKKTVWNRVKQCLEFRVSALKLEVHEHYKPLWPSPLRAVTAASDLPDPEPSDDAIVDDAPLNSPAASDTFSWGTRYLSSRRDATPEEWEEAGCDEDMAVKPDGPDNQEGTTDEAGRAG</sequence>
<organism evidence="2 3">
    <name type="scientific">Staphylotrichum longicolle</name>
    <dbReference type="NCBI Taxonomy" id="669026"/>
    <lineage>
        <taxon>Eukaryota</taxon>
        <taxon>Fungi</taxon>
        <taxon>Dikarya</taxon>
        <taxon>Ascomycota</taxon>
        <taxon>Pezizomycotina</taxon>
        <taxon>Sordariomycetes</taxon>
        <taxon>Sordariomycetidae</taxon>
        <taxon>Sordariales</taxon>
        <taxon>Chaetomiaceae</taxon>
        <taxon>Staphylotrichum</taxon>
    </lineage>
</organism>
<keyword evidence="3" id="KW-1185">Reference proteome</keyword>
<protein>
    <submittedName>
        <fullName evidence="2">Uncharacterized protein</fullName>
    </submittedName>
</protein>